<accession>A0ACB0Y1N1</accession>
<gene>
    <name evidence="1" type="ORF">MENTE1834_LOCUS6290</name>
</gene>
<organism evidence="1 2">
    <name type="scientific">Meloidogyne enterolobii</name>
    <name type="common">Root-knot nematode worm</name>
    <name type="synonym">Meloidogyne mayaguensis</name>
    <dbReference type="NCBI Taxonomy" id="390850"/>
    <lineage>
        <taxon>Eukaryota</taxon>
        <taxon>Metazoa</taxon>
        <taxon>Ecdysozoa</taxon>
        <taxon>Nematoda</taxon>
        <taxon>Chromadorea</taxon>
        <taxon>Rhabditida</taxon>
        <taxon>Tylenchina</taxon>
        <taxon>Tylenchomorpha</taxon>
        <taxon>Tylenchoidea</taxon>
        <taxon>Meloidogynidae</taxon>
        <taxon>Meloidogyninae</taxon>
        <taxon>Meloidogyne</taxon>
    </lineage>
</organism>
<evidence type="ECO:0000313" key="1">
    <source>
        <dbReference type="EMBL" id="CAK5027082.1"/>
    </source>
</evidence>
<keyword evidence="2" id="KW-1185">Reference proteome</keyword>
<proteinExistence type="predicted"/>
<evidence type="ECO:0000313" key="2">
    <source>
        <dbReference type="Proteomes" id="UP001497535"/>
    </source>
</evidence>
<name>A0ACB0Y1N1_MELEN</name>
<sequence>MEEIEYTIIPENKIEENSFKNFNFEREEEEIKSERIGKTNFNYEEEEDLKETFEIKINKNEKNISIINGGNDDSILNIQSIKNYPFRIKNIFKKIFD</sequence>
<dbReference type="Proteomes" id="UP001497535">
    <property type="component" value="Unassembled WGS sequence"/>
</dbReference>
<protein>
    <submittedName>
        <fullName evidence="1">Uncharacterized protein</fullName>
    </submittedName>
</protein>
<dbReference type="EMBL" id="CAVMJV010000004">
    <property type="protein sequence ID" value="CAK5027082.1"/>
    <property type="molecule type" value="Genomic_DNA"/>
</dbReference>
<comment type="caution">
    <text evidence="1">The sequence shown here is derived from an EMBL/GenBank/DDBJ whole genome shotgun (WGS) entry which is preliminary data.</text>
</comment>
<reference evidence="1" key="1">
    <citation type="submission" date="2023-11" db="EMBL/GenBank/DDBJ databases">
        <authorList>
            <person name="Poullet M."/>
        </authorList>
    </citation>
    <scope>NUCLEOTIDE SEQUENCE</scope>
    <source>
        <strain evidence="1">E1834</strain>
    </source>
</reference>